<dbReference type="Proteomes" id="UP000590811">
    <property type="component" value="Unassembled WGS sequence"/>
</dbReference>
<name>A0A839PX13_9MICO</name>
<sequence>MVGAGLVLGSAACEGPTVGAPAAPGAAVASSTTVTTVTTGTGTTAATSGPPTSGPPTASLTPVPDPADGGDGASDLVRDLAAGVQATVVGTVPAATAPWLALLQPGAVRRRAEVVVDRMRSMGVGDLSLRSVVPVPTAAGTTGVDHDTSTVRASFTYRFTGIDVADRTFTLDLTVRSPATPSPSATTGVSGPGQAPGTTETVDARSSGEVVGWSPSDRPQPWDLDGVVATRTGGSLVVAPAGPTLTDLAGRVAPALGAVSSVWRDSAPAVVVLPARDGDAARLLGRGGLETSADAQGGPLRDVAAVTDGPSNPGVGAGADRVVVVPSVWAGLTSAGRDVVLTHELTHVVVRRTTTASVPLWLSEGFAELVAYRRAGLPDRVGMTPALTGDDGGRVTALPADRDFDPSSGDLPKAYARSLAVVRAAAAGPRGLDGVVRLYRAVAGGHDPDAALVSELSTTPEQLVTDADARLRALAGPADPASTPSR</sequence>
<evidence type="ECO:0000313" key="2">
    <source>
        <dbReference type="EMBL" id="MBB2984941.1"/>
    </source>
</evidence>
<evidence type="ECO:0008006" key="4">
    <source>
        <dbReference type="Google" id="ProtNLM"/>
    </source>
</evidence>
<dbReference type="EMBL" id="JACHVT010000001">
    <property type="protein sequence ID" value="MBB2984941.1"/>
    <property type="molecule type" value="Genomic_DNA"/>
</dbReference>
<evidence type="ECO:0000313" key="3">
    <source>
        <dbReference type="Proteomes" id="UP000590811"/>
    </source>
</evidence>
<organism evidence="2 3">
    <name type="scientific">Terracoccus luteus</name>
    <dbReference type="NCBI Taxonomy" id="53356"/>
    <lineage>
        <taxon>Bacteria</taxon>
        <taxon>Bacillati</taxon>
        <taxon>Actinomycetota</taxon>
        <taxon>Actinomycetes</taxon>
        <taxon>Micrococcales</taxon>
        <taxon>Intrasporangiaceae</taxon>
        <taxon>Terracoccus</taxon>
    </lineage>
</organism>
<reference evidence="2 3" key="1">
    <citation type="submission" date="2020-08" db="EMBL/GenBank/DDBJ databases">
        <title>Genomic Encyclopedia of Type Strains, Phase IV (KMG-V): Genome sequencing to study the core and pangenomes of soil and plant-associated prokaryotes.</title>
        <authorList>
            <person name="Whitman W."/>
        </authorList>
    </citation>
    <scope>NUCLEOTIDE SEQUENCE [LARGE SCALE GENOMIC DNA]</scope>
    <source>
        <strain evidence="2 3">B3ACCR2</strain>
    </source>
</reference>
<dbReference type="RefSeq" id="WP_184507016.1">
    <property type="nucleotide sequence ID" value="NZ_JACHVT010000001.1"/>
</dbReference>
<gene>
    <name evidence="2" type="ORF">FHW14_000081</name>
</gene>
<feature type="compositionally biased region" description="Low complexity" evidence="1">
    <location>
        <begin position="39"/>
        <end position="59"/>
    </location>
</feature>
<feature type="region of interest" description="Disordered" evidence="1">
    <location>
        <begin position="175"/>
        <end position="222"/>
    </location>
</feature>
<feature type="compositionally biased region" description="Polar residues" evidence="1">
    <location>
        <begin position="177"/>
        <end position="189"/>
    </location>
</feature>
<evidence type="ECO:0000256" key="1">
    <source>
        <dbReference type="SAM" id="MobiDB-lite"/>
    </source>
</evidence>
<protein>
    <recommendedName>
        <fullName evidence="4">Peptidase MA superfamily protein</fullName>
    </recommendedName>
</protein>
<accession>A0A839PX13</accession>
<proteinExistence type="predicted"/>
<feature type="region of interest" description="Disordered" evidence="1">
    <location>
        <begin position="39"/>
        <end position="74"/>
    </location>
</feature>
<dbReference type="AlphaFoldDB" id="A0A839PX13"/>
<comment type="caution">
    <text evidence="2">The sequence shown here is derived from an EMBL/GenBank/DDBJ whole genome shotgun (WGS) entry which is preliminary data.</text>
</comment>